<evidence type="ECO:0000313" key="3">
    <source>
        <dbReference type="Proteomes" id="UP001374803"/>
    </source>
</evidence>
<organism evidence="2 3">
    <name type="scientific">Pendulispora rubella</name>
    <dbReference type="NCBI Taxonomy" id="2741070"/>
    <lineage>
        <taxon>Bacteria</taxon>
        <taxon>Pseudomonadati</taxon>
        <taxon>Myxococcota</taxon>
        <taxon>Myxococcia</taxon>
        <taxon>Myxococcales</taxon>
        <taxon>Sorangiineae</taxon>
        <taxon>Pendulisporaceae</taxon>
        <taxon>Pendulispora</taxon>
    </lineage>
</organism>
<dbReference type="RefSeq" id="WP_394837856.1">
    <property type="nucleotide sequence ID" value="NZ_CP089929.1"/>
</dbReference>
<sequence>MSEENEVPPELVKRCGSCARFVRVVEAIDANGEVHRTGECLLGVWPSPIRETNTCSQYVLRGTFAKTVQANRRPERRPRAERSSRTSGAVAPSETSEPFELEIPEELLDMDADEFRRVLRYVIRDELGLSEVKLGGRWSGGEMILKPGKEGTAEKRIPIESLFHKIVMVRDKLRVLEQKLNAHPQLSDEEKVQMQQYVTQCYGSLTTFNVLFAEREDGFSGQKGAKDD</sequence>
<accession>A0ABZ2LB78</accession>
<keyword evidence="3" id="KW-1185">Reference proteome</keyword>
<reference evidence="2" key="1">
    <citation type="submission" date="2021-12" db="EMBL/GenBank/DDBJ databases">
        <title>Discovery of the Pendulisporaceae a myxobacterial family with distinct sporulation behavior and unique specialized metabolism.</title>
        <authorList>
            <person name="Garcia R."/>
            <person name="Popoff A."/>
            <person name="Bader C.D."/>
            <person name="Loehr J."/>
            <person name="Walesch S."/>
            <person name="Walt C."/>
            <person name="Boldt J."/>
            <person name="Bunk B."/>
            <person name="Haeckl F.J.F.P.J."/>
            <person name="Gunesch A.P."/>
            <person name="Birkelbach J."/>
            <person name="Nuebel U."/>
            <person name="Pietschmann T."/>
            <person name="Bach T."/>
            <person name="Mueller R."/>
        </authorList>
    </citation>
    <scope>NUCLEOTIDE SEQUENCE</scope>
    <source>
        <strain evidence="2">MSr11367</strain>
    </source>
</reference>
<dbReference type="EMBL" id="CP089983">
    <property type="protein sequence ID" value="WXB08181.1"/>
    <property type="molecule type" value="Genomic_DNA"/>
</dbReference>
<evidence type="ECO:0000313" key="2">
    <source>
        <dbReference type="EMBL" id="WXB08181.1"/>
    </source>
</evidence>
<gene>
    <name evidence="2" type="ORF">LVJ94_13170</name>
</gene>
<proteinExistence type="predicted"/>
<name>A0ABZ2LB78_9BACT</name>
<protein>
    <submittedName>
        <fullName evidence="2">Uncharacterized protein</fullName>
    </submittedName>
</protein>
<dbReference type="Proteomes" id="UP001374803">
    <property type="component" value="Chromosome"/>
</dbReference>
<evidence type="ECO:0000256" key="1">
    <source>
        <dbReference type="SAM" id="MobiDB-lite"/>
    </source>
</evidence>
<feature type="region of interest" description="Disordered" evidence="1">
    <location>
        <begin position="69"/>
        <end position="97"/>
    </location>
</feature>